<feature type="region of interest" description="Disordered" evidence="1">
    <location>
        <begin position="1"/>
        <end position="37"/>
    </location>
</feature>
<dbReference type="AlphaFoldDB" id="A0A1V8SW65"/>
<keyword evidence="3" id="KW-1185">Reference proteome</keyword>
<accession>A0A1V8SW65</accession>
<dbReference type="Proteomes" id="UP000192596">
    <property type="component" value="Unassembled WGS sequence"/>
</dbReference>
<comment type="caution">
    <text evidence="2">The sequence shown here is derived from an EMBL/GenBank/DDBJ whole genome shotgun (WGS) entry which is preliminary data.</text>
</comment>
<dbReference type="STRING" id="1507870.A0A1V8SW65"/>
<feature type="region of interest" description="Disordered" evidence="1">
    <location>
        <begin position="66"/>
        <end position="100"/>
    </location>
</feature>
<evidence type="ECO:0000313" key="3">
    <source>
        <dbReference type="Proteomes" id="UP000192596"/>
    </source>
</evidence>
<dbReference type="EMBL" id="NAJO01000025">
    <property type="protein sequence ID" value="OQO03300.1"/>
    <property type="molecule type" value="Genomic_DNA"/>
</dbReference>
<dbReference type="InParanoid" id="A0A1V8SW65"/>
<protein>
    <submittedName>
        <fullName evidence="2">Uncharacterized protein</fullName>
    </submittedName>
</protein>
<gene>
    <name evidence="2" type="ORF">B0A48_11556</name>
</gene>
<feature type="compositionally biased region" description="Polar residues" evidence="1">
    <location>
        <begin position="22"/>
        <end position="37"/>
    </location>
</feature>
<reference evidence="3" key="1">
    <citation type="submission" date="2017-03" db="EMBL/GenBank/DDBJ databases">
        <title>Genomes of endolithic fungi from Antarctica.</title>
        <authorList>
            <person name="Coleine C."/>
            <person name="Masonjones S."/>
            <person name="Stajich J.E."/>
        </authorList>
    </citation>
    <scope>NUCLEOTIDE SEQUENCE [LARGE SCALE GENOMIC DNA]</scope>
    <source>
        <strain evidence="3">CCFEE 5527</strain>
    </source>
</reference>
<evidence type="ECO:0000256" key="1">
    <source>
        <dbReference type="SAM" id="MobiDB-lite"/>
    </source>
</evidence>
<name>A0A1V8SW65_9PEZI</name>
<sequence length="164" mass="18481">MDRRALLSKLLGGDEYMPQPLPMSTTPEHTSEAPQTTLKPEIVDVFGNIRTNVENLSLDDLPGFHDEFDPEKAQQGINNTSMPAGGAPKRNISGPAPVPRTRYSDYDTIIDQRIGQPSDVGMTFCPFPAVTKFPYRFLNNADLLQPIASAYFDRYQIYEREWDL</sequence>
<evidence type="ECO:0000313" key="2">
    <source>
        <dbReference type="EMBL" id="OQO03300.1"/>
    </source>
</evidence>
<proteinExistence type="predicted"/>
<organism evidence="2 3">
    <name type="scientific">Cryoendolithus antarcticus</name>
    <dbReference type="NCBI Taxonomy" id="1507870"/>
    <lineage>
        <taxon>Eukaryota</taxon>
        <taxon>Fungi</taxon>
        <taxon>Dikarya</taxon>
        <taxon>Ascomycota</taxon>
        <taxon>Pezizomycotina</taxon>
        <taxon>Dothideomycetes</taxon>
        <taxon>Dothideomycetidae</taxon>
        <taxon>Cladosporiales</taxon>
        <taxon>Cladosporiaceae</taxon>
        <taxon>Cryoendolithus</taxon>
    </lineage>
</organism>